<evidence type="ECO:0000313" key="2">
    <source>
        <dbReference type="Proteomes" id="UP000186104"/>
    </source>
</evidence>
<reference evidence="1 2" key="1">
    <citation type="submission" date="2016-06" db="EMBL/GenBank/DDBJ databases">
        <title>Complete genome sequence of a saline-alkali tolerant type strain Dietzia timorensis ID05-A0528T.</title>
        <authorList>
            <person name="Wu X."/>
        </authorList>
    </citation>
    <scope>NUCLEOTIDE SEQUENCE [LARGE SCALE GENOMIC DNA]</scope>
    <source>
        <strain evidence="1 2">ID05-A0528</strain>
    </source>
</reference>
<evidence type="ECO:0008006" key="3">
    <source>
        <dbReference type="Google" id="ProtNLM"/>
    </source>
</evidence>
<accession>A0A173LKL8</accession>
<dbReference type="STRING" id="499555.BJL86_2068"/>
<organism evidence="1 2">
    <name type="scientific">Dietzia timorensis</name>
    <dbReference type="NCBI Taxonomy" id="499555"/>
    <lineage>
        <taxon>Bacteria</taxon>
        <taxon>Bacillati</taxon>
        <taxon>Actinomycetota</taxon>
        <taxon>Actinomycetes</taxon>
        <taxon>Mycobacteriales</taxon>
        <taxon>Dietziaceae</taxon>
        <taxon>Dietzia</taxon>
    </lineage>
</organism>
<dbReference type="EMBL" id="CP015961">
    <property type="protein sequence ID" value="ANI92835.1"/>
    <property type="molecule type" value="Genomic_DNA"/>
</dbReference>
<dbReference type="AlphaFoldDB" id="A0A173LKL8"/>
<sequence length="122" mass="13422">MWVINRKGYALASVAAQAWGLVCRGRRTRKGELVVISGMANWAFGRGATCVGNTVLCRTEPGAKTLAHEDVHRQQWLRYGLAFIPMYFLAGRDPLTNRFEIEAGLEAGGYHERKAGPAAESD</sequence>
<proteinExistence type="predicted"/>
<gene>
    <name evidence="1" type="ORF">BJL86_2068</name>
</gene>
<name>A0A173LKL8_9ACTN</name>
<dbReference type="KEGG" id="dtm:BJL86_2068"/>
<dbReference type="Proteomes" id="UP000186104">
    <property type="component" value="Chromosome"/>
</dbReference>
<evidence type="ECO:0000313" key="1">
    <source>
        <dbReference type="EMBL" id="ANI92835.1"/>
    </source>
</evidence>
<keyword evidence="2" id="KW-1185">Reference proteome</keyword>
<protein>
    <recommendedName>
        <fullName evidence="3">Fe-S oxidoreductase</fullName>
    </recommendedName>
</protein>